<proteinExistence type="predicted"/>
<dbReference type="InterPro" id="IPR055404">
    <property type="entry name" value="ARM_KNTC1_2nd"/>
</dbReference>
<dbReference type="GO" id="GO:1903394">
    <property type="term" value="P:protein localization to kinetochore involved in kinetochore assembly"/>
    <property type="evidence" value="ECO:0007669"/>
    <property type="project" value="TreeGrafter"/>
</dbReference>
<dbReference type="GO" id="GO:0005828">
    <property type="term" value="C:kinetochore microtubule"/>
    <property type="evidence" value="ECO:0007669"/>
    <property type="project" value="TreeGrafter"/>
</dbReference>
<evidence type="ECO:0000313" key="7">
    <source>
        <dbReference type="EMBL" id="KAG7167662.1"/>
    </source>
</evidence>
<dbReference type="GO" id="GO:0005737">
    <property type="term" value="C:cytoplasm"/>
    <property type="evidence" value="ECO:0007669"/>
    <property type="project" value="TreeGrafter"/>
</dbReference>
<feature type="domain" description="KNTC1 second ARM-repeats" evidence="5">
    <location>
        <begin position="715"/>
        <end position="877"/>
    </location>
</feature>
<dbReference type="PANTHER" id="PTHR15688:SF1">
    <property type="entry name" value="KINETOCHORE-ASSOCIATED PROTEIN 1"/>
    <property type="match status" value="1"/>
</dbReference>
<dbReference type="Proteomes" id="UP000747542">
    <property type="component" value="Unassembled WGS sequence"/>
</dbReference>
<feature type="domain" description="KNTC1 third ARM-repeats" evidence="4">
    <location>
        <begin position="1291"/>
        <end position="1500"/>
    </location>
</feature>
<dbReference type="Pfam" id="PF24515">
    <property type="entry name" value="ARM_KNTC1_3rd"/>
    <property type="match status" value="1"/>
</dbReference>
<accession>A0A8J5MY28</accession>
<dbReference type="EMBL" id="JAHLQT010021370">
    <property type="protein sequence ID" value="KAG7167662.1"/>
    <property type="molecule type" value="Genomic_DNA"/>
</dbReference>
<dbReference type="InterPro" id="IPR055405">
    <property type="entry name" value="ARM_KNTC1_3rd"/>
</dbReference>
<gene>
    <name evidence="7" type="primary">KNTC1-L</name>
    <name evidence="7" type="ORF">Hamer_G019062</name>
</gene>
<evidence type="ECO:0000313" key="8">
    <source>
        <dbReference type="Proteomes" id="UP000747542"/>
    </source>
</evidence>
<dbReference type="PANTHER" id="PTHR15688">
    <property type="entry name" value="KINETOCHORE-ASSOCIATED PROTEIN 1"/>
    <property type="match status" value="1"/>
</dbReference>
<dbReference type="Pfam" id="PF10493">
    <property type="entry name" value="Rod_C"/>
    <property type="match status" value="1"/>
</dbReference>
<dbReference type="GO" id="GO:0007094">
    <property type="term" value="P:mitotic spindle assembly checkpoint signaling"/>
    <property type="evidence" value="ECO:0007669"/>
    <property type="project" value="TreeGrafter"/>
</dbReference>
<feature type="compositionally biased region" description="Basic and acidic residues" evidence="1">
    <location>
        <begin position="1615"/>
        <end position="1625"/>
    </location>
</feature>
<evidence type="ECO:0000259" key="3">
    <source>
        <dbReference type="Pfam" id="PF24506"/>
    </source>
</evidence>
<reference evidence="7" key="1">
    <citation type="journal article" date="2021" name="Sci. Adv.">
        <title>The American lobster genome reveals insights on longevity, neural, and immune adaptations.</title>
        <authorList>
            <person name="Polinski J.M."/>
            <person name="Zimin A.V."/>
            <person name="Clark K.F."/>
            <person name="Kohn A.B."/>
            <person name="Sadowski N."/>
            <person name="Timp W."/>
            <person name="Ptitsyn A."/>
            <person name="Khanna P."/>
            <person name="Romanova D.Y."/>
            <person name="Williams P."/>
            <person name="Greenwood S.J."/>
            <person name="Moroz L.L."/>
            <person name="Walt D.R."/>
            <person name="Bodnar A.G."/>
        </authorList>
    </citation>
    <scope>NUCLEOTIDE SEQUENCE</scope>
    <source>
        <strain evidence="7">GMGI-L3</strain>
    </source>
</reference>
<dbReference type="Pfam" id="PF24516">
    <property type="entry name" value="ARM_KNTC1_2nd"/>
    <property type="match status" value="1"/>
</dbReference>
<feature type="domain" description="KNTC1 first ARM-repeats" evidence="6">
    <location>
        <begin position="347"/>
        <end position="595"/>
    </location>
</feature>
<protein>
    <submittedName>
        <fullName evidence="7">Kinetochore-associated protein 1-like</fullName>
    </submittedName>
</protein>
<evidence type="ECO:0000259" key="5">
    <source>
        <dbReference type="Pfam" id="PF24516"/>
    </source>
</evidence>
<dbReference type="InterPro" id="IPR052802">
    <property type="entry name" value="KNTC1"/>
</dbReference>
<dbReference type="InterPro" id="IPR055403">
    <property type="entry name" value="ARM_KNTC1_1st"/>
</dbReference>
<dbReference type="GO" id="GO:0031267">
    <property type="term" value="F:small GTPase binding"/>
    <property type="evidence" value="ECO:0007669"/>
    <property type="project" value="TreeGrafter"/>
</dbReference>
<feature type="compositionally biased region" description="Polar residues" evidence="1">
    <location>
        <begin position="1626"/>
        <end position="1637"/>
    </location>
</feature>
<dbReference type="InterPro" id="IPR055402">
    <property type="entry name" value="KNTC1_N"/>
</dbReference>
<keyword evidence="8" id="KW-1185">Reference proteome</keyword>
<feature type="domain" description="KNTC1 N-terminal" evidence="3">
    <location>
        <begin position="25"/>
        <end position="188"/>
    </location>
</feature>
<dbReference type="Pfam" id="PF24506">
    <property type="entry name" value="KNTC1_N"/>
    <property type="match status" value="1"/>
</dbReference>
<evidence type="ECO:0000259" key="2">
    <source>
        <dbReference type="Pfam" id="PF10493"/>
    </source>
</evidence>
<comment type="caution">
    <text evidence="7">The sequence shown here is derived from an EMBL/GenBank/DDBJ whole genome shotgun (WGS) entry which is preliminary data.</text>
</comment>
<organism evidence="7 8">
    <name type="scientific">Homarus americanus</name>
    <name type="common">American lobster</name>
    <dbReference type="NCBI Taxonomy" id="6706"/>
    <lineage>
        <taxon>Eukaryota</taxon>
        <taxon>Metazoa</taxon>
        <taxon>Ecdysozoa</taxon>
        <taxon>Arthropoda</taxon>
        <taxon>Crustacea</taxon>
        <taxon>Multicrustacea</taxon>
        <taxon>Malacostraca</taxon>
        <taxon>Eumalacostraca</taxon>
        <taxon>Eucarida</taxon>
        <taxon>Decapoda</taxon>
        <taxon>Pleocyemata</taxon>
        <taxon>Astacidea</taxon>
        <taxon>Nephropoidea</taxon>
        <taxon>Nephropidae</taxon>
        <taxon>Homarus</taxon>
    </lineage>
</organism>
<feature type="domain" description="RZZ complex subunit KNTC1/ROD C-terminal" evidence="2">
    <location>
        <begin position="1553"/>
        <end position="2101"/>
    </location>
</feature>
<dbReference type="GO" id="GO:0000070">
    <property type="term" value="P:mitotic sister chromatid segregation"/>
    <property type="evidence" value="ECO:0007669"/>
    <property type="project" value="TreeGrafter"/>
</dbReference>
<evidence type="ECO:0000259" key="6">
    <source>
        <dbReference type="Pfam" id="PF24520"/>
    </source>
</evidence>
<evidence type="ECO:0000259" key="4">
    <source>
        <dbReference type="Pfam" id="PF24515"/>
    </source>
</evidence>
<dbReference type="GO" id="GO:1990423">
    <property type="term" value="C:RZZ complex"/>
    <property type="evidence" value="ECO:0007669"/>
    <property type="project" value="TreeGrafter"/>
</dbReference>
<dbReference type="InterPro" id="IPR019527">
    <property type="entry name" value="RZZ-complex_KNTC1/ROD_C"/>
</dbReference>
<dbReference type="Pfam" id="PF24520">
    <property type="entry name" value="ARM_KNTC1_1st"/>
    <property type="match status" value="1"/>
</dbReference>
<feature type="region of interest" description="Disordered" evidence="1">
    <location>
        <begin position="1615"/>
        <end position="1637"/>
    </location>
</feature>
<sequence>MVKWEALDAECDDETRQADDLGSLASLYEVVKLAYLQPNDEVIGLPQLYGSAAWGHVAVVLDCTIFVFGEGCSSLIMQLALDVPIDLALWIPQGEFLILGDNTGGVHCVHVQSQRVLITKHLPLKTTGVRLFVGGECRQSEDGMVSASLVTTHGEVVRWENIDSEAVCDSLRVGDKENLKALEAQMTLAVDDIDLGGSESLTWQFPHNPDCFRVIPVFDSRYVVTLDSAGKLTVLCGVTGITVWEVGSDEPPVLDVSLLQGDDHNIQLLLLLRNPDSGGCLLRIVSFPGFVTVYELSVNRDTNLVKIGEGAESILFLEPDMSPVTCVTSSLKLKSIVDGVPEARLAKLLMKRKFKEAEDFCGRFRLNIQDVHKARAKFLCDMMNPWITSAQNMSVIEIEGSGRQTEELLATLGKIQDSEFVTSLCIQASLPDLVTTKMVLNYAKGRLVNSIKSEEGDQLSNLMQRVSETTYRLQTFENIFPSSDIQHWLVFSSSDMLVEFVEHLGRGNLDSASTLWHRHQYEFSHQVDQLCVSQILDAFPHNVPSSVLCNWLPKNVLSDLVKFCPSSMEIIATWGDNRVKRLEVLERSAWPSNGLTLANTIISVLENVAADFQAGGNIEVQMAVHVAQWKAHSPSSALYHLRQTALALQDLQLLANKFRIKIEFNQYIQASTENKEAVVAALLDWLVCGEEVSPLMDDFVRSYLIRHELDYDGTLARYVLDTLASAFQDWWAWQEAPWEDKLYAVINIMSDAQIRAQCIVECVRVAPVPWSEGTHAMCKLGLSLNTSLSTQLEDQRRLVDLKLVLRRYSLHLTKIDDPRNSVMMLQNILSHDEKEAMDDALCVVATYKHLSRVDAYFTRAIYLLNTRNVEGVKTLLHGLKDSLQKQTCQKLIIYFTQKLLFSPSGQKEQESYKAVTGGMVALESILKKWHHKTGTPSDEDFFTTIHNLHTMQEKYDIYPTLRELEDKTCCYKILKDKVSDWYKEYGLVWDTEEQAIDTRSCDPVVTDTKRPDVNKEEKDTSRGLNHMQQLAFLLDVPRGDLFSLLASLAAKNGKLKEAVHVCREIIADPTVLDCTEVGYEIVKLLVEQLNIELISHNESSSPNSTALQERTASVKSRADLIGVIHEIVGLALTSAHPDLLEPLLELGTWCQLGQTLYSQCHVESIYTKSSAVESCNPYSIWKFSPLFHDASMPIEDGLVTSLMTHSMEACLNSQLPQARTLSLPYLGNGEKGAYLLENGSLNNSLQDLISHLRERGQDLLALNLSLLLFQNHIISGTQSLVAGCLPDWQQVFTILLKVIGSTRPDVILAVSLLVLLTKKDALKVQNELIKRFGIDYTRLISVATVGRDYCTLHKLTEVKEQFDLLLKRVLWGKRLGDMNVSFKEAFKGDVTALKKVMVDFVSHSECSFSLLYDYCKDFNLDVTDALLLYLRTTLQSWTPEVPSEEFPSGGIIKVEPPRTVISKCQTIIAEISNKTLLYKMLQTKLNLLSPYNYELIELVVQQLILLEQDSQELSLLKRGLDVINFLGVYIRQAPPSDFEVDEWVSSHPQSLGPPDISKHRLPFHELFRRSKYLMKIIEPELNVSTVDTWLQASHTLKLNPDQLCLIATQNTVSKALERESPEKSEVSTGASESNNLKNSPWQVCSSNSALLTCVRRVVSKIQHGELATACANWVVNRLPPGADKVEAAEKSKLLAKQWQENSPDPKAAEAYLRMSNRYEQLAIEHALHKHSLGEPQYLALTRTPVELVFALYQHPSLDSLATLGTHTMPDINGCVSDICSITDCNQVLIQLDLVEKWLPPPEDDHGLGSEETVTNFKIALDPSSAIDEDPADDASLSRVIYLLRCCPQNEAVSYLLNRALSEDTSFSAAYRLRALRCVLAIADEDTIRKYCPKGIASIRSYLQTMTYVSRLEALGHATNEKQFNSIDKSLLVEGLWRSQRHNPMALTLLTDLCHDYKVTTASLWGAVLTQLTNFVKLGQMDIAVLERVLIQVKTLPHLWVVPALTTAWITLINYPFTKGHPSPLLVNSYENSLASCLRSVDLLLRHCPVIVPTAPLLKHCANLHLPLLALSIAAADQVESHDLQALIDKTPIATLKSDYQKLKSTFAFQRSVEDVMESLQ</sequence>
<name>A0A8J5MY28_HOMAM</name>
<evidence type="ECO:0000256" key="1">
    <source>
        <dbReference type="SAM" id="MobiDB-lite"/>
    </source>
</evidence>